<dbReference type="InterPro" id="IPR004089">
    <property type="entry name" value="MCPsignal_dom"/>
</dbReference>
<proteinExistence type="inferred from homology"/>
<keyword evidence="3" id="KW-0472">Membrane</keyword>
<feature type="domain" description="Methyl-accepting transducer" evidence="4">
    <location>
        <begin position="275"/>
        <end position="504"/>
    </location>
</feature>
<dbReference type="SUPFAM" id="SSF58104">
    <property type="entry name" value="Methyl-accepting chemotaxis protein (MCP) signaling domain"/>
    <property type="match status" value="1"/>
</dbReference>
<dbReference type="EMBL" id="JBHRTI010000010">
    <property type="protein sequence ID" value="MFC3149105.1"/>
    <property type="molecule type" value="Genomic_DNA"/>
</dbReference>
<evidence type="ECO:0000256" key="2">
    <source>
        <dbReference type="PROSITE-ProRule" id="PRU00284"/>
    </source>
</evidence>
<dbReference type="InterPro" id="IPR035965">
    <property type="entry name" value="PAS-like_dom_sf"/>
</dbReference>
<comment type="caution">
    <text evidence="7">The sequence shown here is derived from an EMBL/GenBank/DDBJ whole genome shotgun (WGS) entry which is preliminary data.</text>
</comment>
<dbReference type="Gene3D" id="3.30.450.20">
    <property type="entry name" value="PAS domain"/>
    <property type="match status" value="1"/>
</dbReference>
<dbReference type="CDD" id="cd11386">
    <property type="entry name" value="MCP_signal"/>
    <property type="match status" value="1"/>
</dbReference>
<keyword evidence="8" id="KW-1185">Reference proteome</keyword>
<dbReference type="SMART" id="SM00283">
    <property type="entry name" value="MA"/>
    <property type="match status" value="1"/>
</dbReference>
<dbReference type="Pfam" id="PF00015">
    <property type="entry name" value="MCPsignal"/>
    <property type="match status" value="1"/>
</dbReference>
<dbReference type="SUPFAM" id="SSF55785">
    <property type="entry name" value="PYP-like sensor domain (PAS domain)"/>
    <property type="match status" value="1"/>
</dbReference>
<feature type="transmembrane region" description="Helical" evidence="3">
    <location>
        <begin position="168"/>
        <end position="189"/>
    </location>
</feature>
<dbReference type="InterPro" id="IPR013655">
    <property type="entry name" value="PAS_fold_3"/>
</dbReference>
<evidence type="ECO:0000256" key="3">
    <source>
        <dbReference type="SAM" id="Phobius"/>
    </source>
</evidence>
<protein>
    <submittedName>
        <fullName evidence="7">Methyl-accepting chemotaxis protein</fullName>
    </submittedName>
</protein>
<dbReference type="Pfam" id="PF00672">
    <property type="entry name" value="HAMP"/>
    <property type="match status" value="1"/>
</dbReference>
<accession>A0ABV7HAG4</accession>
<dbReference type="PANTHER" id="PTHR43531">
    <property type="entry name" value="PROTEIN ICFG"/>
    <property type="match status" value="1"/>
</dbReference>
<evidence type="ECO:0000313" key="7">
    <source>
        <dbReference type="EMBL" id="MFC3149105.1"/>
    </source>
</evidence>
<dbReference type="Gene3D" id="1.10.287.950">
    <property type="entry name" value="Methyl-accepting chemotaxis protein"/>
    <property type="match status" value="1"/>
</dbReference>
<dbReference type="PROSITE" id="PS50111">
    <property type="entry name" value="CHEMOTAXIS_TRANSDUC_2"/>
    <property type="match status" value="1"/>
</dbReference>
<dbReference type="Pfam" id="PF08447">
    <property type="entry name" value="PAS_3"/>
    <property type="match status" value="1"/>
</dbReference>
<reference evidence="8" key="1">
    <citation type="journal article" date="2019" name="Int. J. Syst. Evol. Microbiol.">
        <title>The Global Catalogue of Microorganisms (GCM) 10K type strain sequencing project: providing services to taxonomists for standard genome sequencing and annotation.</title>
        <authorList>
            <consortium name="The Broad Institute Genomics Platform"/>
            <consortium name="The Broad Institute Genome Sequencing Center for Infectious Disease"/>
            <person name="Wu L."/>
            <person name="Ma J."/>
        </authorList>
    </citation>
    <scope>NUCLEOTIDE SEQUENCE [LARGE SCALE GENOMIC DNA]</scope>
    <source>
        <strain evidence="8">KCTC 52168</strain>
    </source>
</reference>
<dbReference type="CDD" id="cd00130">
    <property type="entry name" value="PAS"/>
    <property type="match status" value="1"/>
</dbReference>
<sequence length="530" mass="56873">MRANLPVSQREYEFPEGETLVSTTDLDSYITYCNPTFVKVSGYTQDELLGQPHNLVRHPDMPPEAFRDMWQTLRAGKPWSALVKNRRKDGDHYWVVANATPVIKDGQPTGYMSVRTKPTRQQIADAEKLYARMRADKAAGTQTLRLHEGRVVPAGWRGRLSEALRLGIAGRLLLALTVMAVVPVGLLAWLPASGVARWVIEAIAISVLLGLAAIWLRRSISQPLAEAVLAANRIAAGDLTQKLGSARADEVGGLLRSLNQLNVNLQALVSDVRNEVQRIDHAAHEIASGNADLATRTETQASSIEQTAASVEQFAGSVRQNADSASSVSELAGQAAEVASRGARAVSEVVQTMQTIQGASRRITDIIGTIDSIAFQTNILALNAAVEAARAGDQGRGFAVVAAEVRTLAQRSAQAAREIKQLIGANVERVDEGSELVQGAGRTMDELHTAVQRVRQLVDEVTSASAEQAAGIDQVNIGIAQLESTTQQNSALVEQSAAASESLKRQAEALQNLVEIFRLPQQGVDFGAPA</sequence>
<evidence type="ECO:0000256" key="1">
    <source>
        <dbReference type="ARBA" id="ARBA00029447"/>
    </source>
</evidence>
<gene>
    <name evidence="7" type="ORF">ACFOEN_15875</name>
</gene>
<dbReference type="InterPro" id="IPR004090">
    <property type="entry name" value="Chemotax_Me-accpt_rcpt"/>
</dbReference>
<dbReference type="InterPro" id="IPR000014">
    <property type="entry name" value="PAS"/>
</dbReference>
<dbReference type="RefSeq" id="WP_377305611.1">
    <property type="nucleotide sequence ID" value="NZ_CP180191.1"/>
</dbReference>
<dbReference type="PROSITE" id="PS50112">
    <property type="entry name" value="PAS"/>
    <property type="match status" value="1"/>
</dbReference>
<dbReference type="CDD" id="cd06225">
    <property type="entry name" value="HAMP"/>
    <property type="match status" value="1"/>
</dbReference>
<comment type="similarity">
    <text evidence="1">Belongs to the methyl-accepting chemotaxis (MCP) protein family.</text>
</comment>
<feature type="domain" description="HAMP" evidence="6">
    <location>
        <begin position="218"/>
        <end position="270"/>
    </location>
</feature>
<dbReference type="SMART" id="SM00304">
    <property type="entry name" value="HAMP"/>
    <property type="match status" value="1"/>
</dbReference>
<keyword evidence="2" id="KW-0807">Transducer</keyword>
<dbReference type="PROSITE" id="PS50885">
    <property type="entry name" value="HAMP"/>
    <property type="match status" value="1"/>
</dbReference>
<dbReference type="InterPro" id="IPR003660">
    <property type="entry name" value="HAMP_dom"/>
</dbReference>
<keyword evidence="3" id="KW-1133">Transmembrane helix</keyword>
<evidence type="ECO:0000259" key="5">
    <source>
        <dbReference type="PROSITE" id="PS50112"/>
    </source>
</evidence>
<dbReference type="InterPro" id="IPR001610">
    <property type="entry name" value="PAC"/>
</dbReference>
<dbReference type="Proteomes" id="UP001595556">
    <property type="component" value="Unassembled WGS sequence"/>
</dbReference>
<name>A0ABV7HAG4_9BURK</name>
<feature type="domain" description="PAS" evidence="5">
    <location>
        <begin position="25"/>
        <end position="76"/>
    </location>
</feature>
<evidence type="ECO:0000259" key="6">
    <source>
        <dbReference type="PROSITE" id="PS50885"/>
    </source>
</evidence>
<evidence type="ECO:0000259" key="4">
    <source>
        <dbReference type="PROSITE" id="PS50111"/>
    </source>
</evidence>
<dbReference type="NCBIfam" id="TIGR00229">
    <property type="entry name" value="sensory_box"/>
    <property type="match status" value="1"/>
</dbReference>
<dbReference type="SMART" id="SM00086">
    <property type="entry name" value="PAC"/>
    <property type="match status" value="1"/>
</dbReference>
<dbReference type="InterPro" id="IPR051310">
    <property type="entry name" value="MCP_chemotaxis"/>
</dbReference>
<evidence type="ECO:0000313" key="8">
    <source>
        <dbReference type="Proteomes" id="UP001595556"/>
    </source>
</evidence>
<dbReference type="PRINTS" id="PR00260">
    <property type="entry name" value="CHEMTRNSDUCR"/>
</dbReference>
<feature type="transmembrane region" description="Helical" evidence="3">
    <location>
        <begin position="195"/>
        <end position="216"/>
    </location>
</feature>
<dbReference type="PANTHER" id="PTHR43531:SF7">
    <property type="entry name" value="AEROTAXIS RECEPTOR"/>
    <property type="match status" value="1"/>
</dbReference>
<keyword evidence="3" id="KW-0812">Transmembrane</keyword>
<organism evidence="7 8">
    <name type="scientific">Piscinibacterium candidicorallinum</name>
    <dbReference type="NCBI Taxonomy" id="1793872"/>
    <lineage>
        <taxon>Bacteria</taxon>
        <taxon>Pseudomonadati</taxon>
        <taxon>Pseudomonadota</taxon>
        <taxon>Betaproteobacteria</taxon>
        <taxon>Burkholderiales</taxon>
        <taxon>Piscinibacterium</taxon>
    </lineage>
</organism>